<keyword evidence="1" id="KW-0805">Transcription regulation</keyword>
<dbReference type="InterPro" id="IPR036390">
    <property type="entry name" value="WH_DNA-bd_sf"/>
</dbReference>
<dbReference type="Gene3D" id="1.20.120.530">
    <property type="entry name" value="GntR ligand-binding domain-like"/>
    <property type="match status" value="1"/>
</dbReference>
<dbReference type="CDD" id="cd07377">
    <property type="entry name" value="WHTH_GntR"/>
    <property type="match status" value="1"/>
</dbReference>
<dbReference type="SMART" id="SM00345">
    <property type="entry name" value="HTH_GNTR"/>
    <property type="match status" value="1"/>
</dbReference>
<accession>A0ABV6YKM0</accession>
<evidence type="ECO:0000313" key="6">
    <source>
        <dbReference type="Proteomes" id="UP001593833"/>
    </source>
</evidence>
<dbReference type="Gene3D" id="1.10.10.10">
    <property type="entry name" value="Winged helix-like DNA-binding domain superfamily/Winged helix DNA-binding domain"/>
    <property type="match status" value="1"/>
</dbReference>
<reference evidence="5 6" key="1">
    <citation type="submission" date="2024-09" db="EMBL/GenBank/DDBJ databases">
        <authorList>
            <person name="D'Angelo T."/>
        </authorList>
    </citation>
    <scope>NUCLEOTIDE SEQUENCE [LARGE SCALE GENOMIC DNA]</scope>
    <source>
        <strain evidence="5">SAG AM-320-E07</strain>
    </source>
</reference>
<dbReference type="Pfam" id="PF00392">
    <property type="entry name" value="GntR"/>
    <property type="match status" value="1"/>
</dbReference>
<dbReference type="SMART" id="SM00895">
    <property type="entry name" value="FCD"/>
    <property type="match status" value="1"/>
</dbReference>
<keyword evidence="3" id="KW-0804">Transcription</keyword>
<protein>
    <submittedName>
        <fullName evidence="5">GntR family transcriptional regulator</fullName>
    </submittedName>
</protein>
<dbReference type="InterPro" id="IPR036388">
    <property type="entry name" value="WH-like_DNA-bd_sf"/>
</dbReference>
<dbReference type="PANTHER" id="PTHR43537">
    <property type="entry name" value="TRANSCRIPTIONAL REGULATOR, GNTR FAMILY"/>
    <property type="match status" value="1"/>
</dbReference>
<dbReference type="PROSITE" id="PS50949">
    <property type="entry name" value="HTH_GNTR"/>
    <property type="match status" value="1"/>
</dbReference>
<name>A0ABV6YKM0_UNCEI</name>
<keyword evidence="2" id="KW-0238">DNA-binding</keyword>
<evidence type="ECO:0000313" key="5">
    <source>
        <dbReference type="EMBL" id="MFC1572883.1"/>
    </source>
</evidence>
<proteinExistence type="predicted"/>
<keyword evidence="6" id="KW-1185">Reference proteome</keyword>
<dbReference type="SUPFAM" id="SSF48008">
    <property type="entry name" value="GntR ligand-binding domain-like"/>
    <property type="match status" value="1"/>
</dbReference>
<dbReference type="Proteomes" id="UP001593833">
    <property type="component" value="Unassembled WGS sequence"/>
</dbReference>
<evidence type="ECO:0000259" key="4">
    <source>
        <dbReference type="PROSITE" id="PS50949"/>
    </source>
</evidence>
<gene>
    <name evidence="5" type="ORF">ACFL6M_04710</name>
</gene>
<feature type="domain" description="HTH gntR-type" evidence="4">
    <location>
        <begin position="7"/>
        <end position="74"/>
    </location>
</feature>
<dbReference type="Pfam" id="PF07729">
    <property type="entry name" value="FCD"/>
    <property type="match status" value="1"/>
</dbReference>
<dbReference type="EMBL" id="JBHPKH010000047">
    <property type="protein sequence ID" value="MFC1572883.1"/>
    <property type="molecule type" value="Genomic_DNA"/>
</dbReference>
<organism evidence="5 6">
    <name type="scientific">Eiseniibacteriota bacterium</name>
    <dbReference type="NCBI Taxonomy" id="2212470"/>
    <lineage>
        <taxon>Bacteria</taxon>
        <taxon>Candidatus Eiseniibacteriota</taxon>
    </lineage>
</organism>
<dbReference type="InterPro" id="IPR000524">
    <property type="entry name" value="Tscrpt_reg_HTH_GntR"/>
</dbReference>
<dbReference type="InterPro" id="IPR011711">
    <property type="entry name" value="GntR_C"/>
</dbReference>
<comment type="caution">
    <text evidence="5">The sequence shown here is derived from an EMBL/GenBank/DDBJ whole genome shotgun (WGS) entry which is preliminary data.</text>
</comment>
<dbReference type="PANTHER" id="PTHR43537:SF5">
    <property type="entry name" value="UXU OPERON TRANSCRIPTIONAL REGULATOR"/>
    <property type="match status" value="1"/>
</dbReference>
<evidence type="ECO:0000256" key="3">
    <source>
        <dbReference type="ARBA" id="ARBA00023163"/>
    </source>
</evidence>
<sequence>MKSIQRIPIRDQVYRQVLEHVVRGEVTSGERIRDTALAKQLRISRTPVRETLLRLVQEGFLENHVGRGFTVRPLELRELQEVYPILWTLESFGLTLSGPPSESDLDSMAVVNGEMVRFGEDPSRLIELDNEFHAKLLSGCENRRLVSMVTHLKRIVRRYEYAYMSHEPLIGDSIDDHDRLIDLVRTGDVSSVGRLLEEHWRRSLQVMAKRLETHDT</sequence>
<dbReference type="SUPFAM" id="SSF46785">
    <property type="entry name" value="Winged helix' DNA-binding domain"/>
    <property type="match status" value="1"/>
</dbReference>
<evidence type="ECO:0000256" key="1">
    <source>
        <dbReference type="ARBA" id="ARBA00023015"/>
    </source>
</evidence>
<dbReference type="InterPro" id="IPR008920">
    <property type="entry name" value="TF_FadR/GntR_C"/>
</dbReference>
<evidence type="ECO:0000256" key="2">
    <source>
        <dbReference type="ARBA" id="ARBA00023125"/>
    </source>
</evidence>